<evidence type="ECO:0000313" key="2">
    <source>
        <dbReference type="Proteomes" id="UP001172159"/>
    </source>
</evidence>
<comment type="caution">
    <text evidence="1">The sequence shown here is derived from an EMBL/GenBank/DDBJ whole genome shotgun (WGS) entry which is preliminary data.</text>
</comment>
<reference evidence="1" key="1">
    <citation type="submission" date="2023-06" db="EMBL/GenBank/DDBJ databases">
        <title>Genome-scale phylogeny and comparative genomics of the fungal order Sordariales.</title>
        <authorList>
            <consortium name="Lawrence Berkeley National Laboratory"/>
            <person name="Hensen N."/>
            <person name="Bonometti L."/>
            <person name="Westerberg I."/>
            <person name="Brannstrom I.O."/>
            <person name="Guillou S."/>
            <person name="Cros-Aarteil S."/>
            <person name="Calhoun S."/>
            <person name="Haridas S."/>
            <person name="Kuo A."/>
            <person name="Mondo S."/>
            <person name="Pangilinan J."/>
            <person name="Riley R."/>
            <person name="Labutti K."/>
            <person name="Andreopoulos B."/>
            <person name="Lipzen A."/>
            <person name="Chen C."/>
            <person name="Yanf M."/>
            <person name="Daum C."/>
            <person name="Ng V."/>
            <person name="Clum A."/>
            <person name="Steindorff A."/>
            <person name="Ohm R."/>
            <person name="Martin F."/>
            <person name="Silar P."/>
            <person name="Natvig D."/>
            <person name="Lalanne C."/>
            <person name="Gautier V."/>
            <person name="Ament-Velasquez S.L."/>
            <person name="Kruys A."/>
            <person name="Hutchinson M.I."/>
            <person name="Powell A.J."/>
            <person name="Barry K."/>
            <person name="Miller A.N."/>
            <person name="Grigoriev I.V."/>
            <person name="Debuchy R."/>
            <person name="Gladieux P."/>
            <person name="Thoren M.H."/>
            <person name="Johannesson H."/>
        </authorList>
    </citation>
    <scope>NUCLEOTIDE SEQUENCE</scope>
    <source>
        <strain evidence="1">CBS 540.89</strain>
    </source>
</reference>
<sequence>MKLHHLSPLFPFIHPISTLSLNRPSLTLSPQIVAQFPNPTPILYTVQNPASSAPQVRLLHDFSAEENHVEGLTGITETSHDVFVFVGGSMTTHTFYAWGVNFTSTARNPSADGNPIIKKIAGLKDVKLPNGLATLPGSPSSVLIADSVGGLTWRLDIQTGKSTPARGFKVGINGIKVQEGYLYFSNSNSRSTYKVRIRQDGTRDLGANVRLVGRLPEEVSFLDDFVVGRGERRTTIFATTSCDNRLWALAQGKRPVVVAGSQGQLTLAGSTEAAFGRGNRDRDVLYVVTSGGVGKPVNGSVTEGGKIVKVDLSAFQM</sequence>
<dbReference type="AlphaFoldDB" id="A0AA39ZS87"/>
<evidence type="ECO:0000313" key="1">
    <source>
        <dbReference type="EMBL" id="KAK0702534.1"/>
    </source>
</evidence>
<dbReference type="SUPFAM" id="SSF63829">
    <property type="entry name" value="Calcium-dependent phosphotriesterase"/>
    <property type="match status" value="1"/>
</dbReference>
<organism evidence="1 2">
    <name type="scientific">Apiosordaria backusii</name>
    <dbReference type="NCBI Taxonomy" id="314023"/>
    <lineage>
        <taxon>Eukaryota</taxon>
        <taxon>Fungi</taxon>
        <taxon>Dikarya</taxon>
        <taxon>Ascomycota</taxon>
        <taxon>Pezizomycotina</taxon>
        <taxon>Sordariomycetes</taxon>
        <taxon>Sordariomycetidae</taxon>
        <taxon>Sordariales</taxon>
        <taxon>Lasiosphaeriaceae</taxon>
        <taxon>Apiosordaria</taxon>
    </lineage>
</organism>
<protein>
    <submittedName>
        <fullName evidence="1">Uncharacterized protein</fullName>
    </submittedName>
</protein>
<name>A0AA39ZS87_9PEZI</name>
<gene>
    <name evidence="1" type="ORF">B0T21DRAFT_388095</name>
</gene>
<dbReference type="EMBL" id="JAUKTV010000025">
    <property type="protein sequence ID" value="KAK0702534.1"/>
    <property type="molecule type" value="Genomic_DNA"/>
</dbReference>
<dbReference type="PANTHER" id="PTHR42060">
    <property type="entry name" value="NHL REPEAT-CONTAINING PROTEIN-RELATED"/>
    <property type="match status" value="1"/>
</dbReference>
<accession>A0AA39ZS87</accession>
<proteinExistence type="predicted"/>
<dbReference type="InterPro" id="IPR052998">
    <property type="entry name" value="Hetero-Diels-Alderase-like"/>
</dbReference>
<dbReference type="Gene3D" id="2.120.10.30">
    <property type="entry name" value="TolB, C-terminal domain"/>
    <property type="match status" value="1"/>
</dbReference>
<dbReference type="InterPro" id="IPR011042">
    <property type="entry name" value="6-blade_b-propeller_TolB-like"/>
</dbReference>
<dbReference type="PANTHER" id="PTHR42060:SF1">
    <property type="entry name" value="NHL REPEAT-CONTAINING PROTEIN"/>
    <property type="match status" value="1"/>
</dbReference>
<dbReference type="Proteomes" id="UP001172159">
    <property type="component" value="Unassembled WGS sequence"/>
</dbReference>
<keyword evidence="2" id="KW-1185">Reference proteome</keyword>